<dbReference type="InterPro" id="IPR023828">
    <property type="entry name" value="Peptidase_S8_Ser-AS"/>
</dbReference>
<dbReference type="Pfam" id="PF00082">
    <property type="entry name" value="Peptidase_S8"/>
    <property type="match status" value="2"/>
</dbReference>
<feature type="signal peptide" evidence="10">
    <location>
        <begin position="1"/>
        <end position="19"/>
    </location>
</feature>
<sequence>MKNVFALIVTVLFATAAQAERVIVIMKDKQAFKSAHMAYKMKGSYALKGFNWDQQPNGLGQVDGQVEDSLENLNTLIIDTNSESEIAKLKANPAVAYVEKEIFHEAPRPVKGFLAKAQKSQQKVGQKTPWGIHAVKAPQAWALSNQGQGARVLVLDTGIDQAHPSLKSNFEKGQDFTGDSNGSDYTDHVGHGTHVAGTIAGAIDKTGFTGVAPKAKILAGRVCSENGCSNVSIAQGINWGIQEKVDVISMSLGGMWSTPAERDAVAKADKAGITVVAASGNNGSNRVSYPAALSTVIAVGATDINNLKADFSQYGPELAIVAPGVAVVSSVPQGTGRESSVTISIGTKSAKVASTTFQGAKEVLTPEINVLVPAGLGKDTDFTNIDVKGKYALISRGEITFADKIKNAIKAGAAGAVIYNNAPGLINGALTDDGSVLPIAVFMIEQNVGQEILKSITAGQTVKATLQTIATDYAPFDGTSMATPHVSGVVALMKSANKALTGAQVKALLKQTATALGPNTNNEYGAGLVNAEAAVAAAINAK</sequence>
<feature type="active site" description="Charge relay system" evidence="7 8">
    <location>
        <position position="191"/>
    </location>
</feature>
<gene>
    <name evidence="13" type="ORF">AZI85_08605</name>
</gene>
<keyword evidence="2" id="KW-0134">Cell wall</keyword>
<dbReference type="PRINTS" id="PR00723">
    <property type="entry name" value="SUBTILISIN"/>
</dbReference>
<dbReference type="GO" id="GO:0004252">
    <property type="term" value="F:serine-type endopeptidase activity"/>
    <property type="evidence" value="ECO:0007669"/>
    <property type="project" value="UniProtKB-UniRule"/>
</dbReference>
<dbReference type="PROSITE" id="PS00138">
    <property type="entry name" value="SUBTILASE_SER"/>
    <property type="match status" value="1"/>
</dbReference>
<dbReference type="RefSeq" id="WP_063244391.1">
    <property type="nucleotide sequence ID" value="NZ_LUKF01000017.1"/>
</dbReference>
<evidence type="ECO:0000256" key="6">
    <source>
        <dbReference type="ARBA" id="ARBA00022825"/>
    </source>
</evidence>
<keyword evidence="3 8" id="KW-0645">Protease</keyword>
<protein>
    <submittedName>
        <fullName evidence="13">Serine protease</fullName>
    </submittedName>
</protein>
<feature type="domain" description="Peptidase S8/S53" evidence="11">
    <location>
        <begin position="147"/>
        <end position="335"/>
    </location>
</feature>
<feature type="region of interest" description="Disordered" evidence="9">
    <location>
        <begin position="166"/>
        <end position="185"/>
    </location>
</feature>
<dbReference type="EMBL" id="LUKF01000017">
    <property type="protein sequence ID" value="KYG61012.1"/>
    <property type="molecule type" value="Genomic_DNA"/>
</dbReference>
<dbReference type="Gene3D" id="3.50.30.30">
    <property type="match status" value="1"/>
</dbReference>
<dbReference type="AlphaFoldDB" id="A0A150WDR7"/>
<dbReference type="InterPro" id="IPR015500">
    <property type="entry name" value="Peptidase_S8_subtilisin-rel"/>
</dbReference>
<evidence type="ECO:0000256" key="10">
    <source>
        <dbReference type="SAM" id="SignalP"/>
    </source>
</evidence>
<keyword evidence="6 8" id="KW-0720">Serine protease</keyword>
<dbReference type="CDD" id="cd07477">
    <property type="entry name" value="Peptidases_S8_Subtilisin_subset"/>
    <property type="match status" value="1"/>
</dbReference>
<comment type="caution">
    <text evidence="13">The sequence shown here is derived from an EMBL/GenBank/DDBJ whole genome shotgun (WGS) entry which is preliminary data.</text>
</comment>
<evidence type="ECO:0000256" key="8">
    <source>
        <dbReference type="PROSITE-ProRule" id="PRU01240"/>
    </source>
</evidence>
<dbReference type="InterPro" id="IPR003137">
    <property type="entry name" value="PA_domain"/>
</dbReference>
<dbReference type="Pfam" id="PF02225">
    <property type="entry name" value="PA"/>
    <property type="match status" value="1"/>
</dbReference>
<evidence type="ECO:0000313" key="14">
    <source>
        <dbReference type="Proteomes" id="UP000075391"/>
    </source>
</evidence>
<evidence type="ECO:0000256" key="7">
    <source>
        <dbReference type="PIRSR" id="PIRSR615500-1"/>
    </source>
</evidence>
<dbReference type="PANTHER" id="PTHR43806">
    <property type="entry name" value="PEPTIDASE S8"/>
    <property type="match status" value="1"/>
</dbReference>
<comment type="similarity">
    <text evidence="1 8">Belongs to the peptidase S8 family.</text>
</comment>
<dbReference type="InterPro" id="IPR034202">
    <property type="entry name" value="Subtilisin_Carlsberg-like"/>
</dbReference>
<dbReference type="PANTHER" id="PTHR43806:SF11">
    <property type="entry name" value="CEREVISIN-RELATED"/>
    <property type="match status" value="1"/>
</dbReference>
<keyword evidence="5 8" id="KW-0378">Hydrolase</keyword>
<evidence type="ECO:0000259" key="12">
    <source>
        <dbReference type="Pfam" id="PF02225"/>
    </source>
</evidence>
<evidence type="ECO:0000256" key="4">
    <source>
        <dbReference type="ARBA" id="ARBA00022723"/>
    </source>
</evidence>
<evidence type="ECO:0000256" key="9">
    <source>
        <dbReference type="SAM" id="MobiDB-lite"/>
    </source>
</evidence>
<proteinExistence type="inferred from homology"/>
<keyword evidence="2" id="KW-0964">Secreted</keyword>
<dbReference type="InterPro" id="IPR022398">
    <property type="entry name" value="Peptidase_S8_His-AS"/>
</dbReference>
<dbReference type="Proteomes" id="UP000075391">
    <property type="component" value="Unassembled WGS sequence"/>
</dbReference>
<dbReference type="InterPro" id="IPR036852">
    <property type="entry name" value="Peptidase_S8/S53_dom_sf"/>
</dbReference>
<feature type="domain" description="Peptidase S8/S53" evidence="11">
    <location>
        <begin position="468"/>
        <end position="527"/>
    </location>
</feature>
<keyword evidence="10" id="KW-0732">Signal</keyword>
<evidence type="ECO:0000256" key="2">
    <source>
        <dbReference type="ARBA" id="ARBA00022512"/>
    </source>
</evidence>
<feature type="active site" description="Charge relay system" evidence="7 8">
    <location>
        <position position="480"/>
    </location>
</feature>
<feature type="active site" description="Charge relay system" evidence="7 8">
    <location>
        <position position="156"/>
    </location>
</feature>
<keyword evidence="4" id="KW-0479">Metal-binding</keyword>
<dbReference type="SUPFAM" id="SSF52743">
    <property type="entry name" value="Subtilisin-like"/>
    <property type="match status" value="1"/>
</dbReference>
<dbReference type="CDD" id="cd02133">
    <property type="entry name" value="PA_C5a_like"/>
    <property type="match status" value="1"/>
</dbReference>
<dbReference type="GO" id="GO:0006508">
    <property type="term" value="P:proteolysis"/>
    <property type="evidence" value="ECO:0007669"/>
    <property type="project" value="UniProtKB-KW"/>
</dbReference>
<accession>A0A150WDR7</accession>
<dbReference type="GO" id="GO:0046872">
    <property type="term" value="F:metal ion binding"/>
    <property type="evidence" value="ECO:0007669"/>
    <property type="project" value="UniProtKB-KW"/>
</dbReference>
<dbReference type="PROSITE" id="PS51892">
    <property type="entry name" value="SUBTILASE"/>
    <property type="match status" value="1"/>
</dbReference>
<name>A0A150WDR7_BDEBC</name>
<organism evidence="13 14">
    <name type="scientific">Bdellovibrio bacteriovorus</name>
    <dbReference type="NCBI Taxonomy" id="959"/>
    <lineage>
        <taxon>Bacteria</taxon>
        <taxon>Pseudomonadati</taxon>
        <taxon>Bdellovibrionota</taxon>
        <taxon>Bdellovibrionia</taxon>
        <taxon>Bdellovibrionales</taxon>
        <taxon>Pseudobdellovibrionaceae</taxon>
        <taxon>Bdellovibrio</taxon>
    </lineage>
</organism>
<evidence type="ECO:0000313" key="13">
    <source>
        <dbReference type="EMBL" id="KYG61012.1"/>
    </source>
</evidence>
<evidence type="ECO:0000259" key="11">
    <source>
        <dbReference type="Pfam" id="PF00082"/>
    </source>
</evidence>
<dbReference type="PROSITE" id="PS00137">
    <property type="entry name" value="SUBTILASE_HIS"/>
    <property type="match status" value="1"/>
</dbReference>
<reference evidence="13 14" key="1">
    <citation type="submission" date="2016-03" db="EMBL/GenBank/DDBJ databases">
        <authorList>
            <person name="Ploux O."/>
        </authorList>
    </citation>
    <scope>NUCLEOTIDE SEQUENCE [LARGE SCALE GENOMIC DNA]</scope>
    <source>
        <strain evidence="13 14">BER2</strain>
    </source>
</reference>
<evidence type="ECO:0000256" key="1">
    <source>
        <dbReference type="ARBA" id="ARBA00011073"/>
    </source>
</evidence>
<dbReference type="InterPro" id="IPR050131">
    <property type="entry name" value="Peptidase_S8_subtilisin-like"/>
</dbReference>
<evidence type="ECO:0000256" key="5">
    <source>
        <dbReference type="ARBA" id="ARBA00022801"/>
    </source>
</evidence>
<feature type="chain" id="PRO_5007572656" evidence="10">
    <location>
        <begin position="20"/>
        <end position="542"/>
    </location>
</feature>
<dbReference type="InterPro" id="IPR000209">
    <property type="entry name" value="Peptidase_S8/S53_dom"/>
</dbReference>
<evidence type="ECO:0000256" key="3">
    <source>
        <dbReference type="ARBA" id="ARBA00022670"/>
    </source>
</evidence>
<dbReference type="Gene3D" id="3.40.50.200">
    <property type="entry name" value="Peptidase S8/S53 domain"/>
    <property type="match status" value="1"/>
</dbReference>
<feature type="domain" description="PA" evidence="12">
    <location>
        <begin position="378"/>
        <end position="452"/>
    </location>
</feature>